<keyword evidence="1" id="KW-0812">Transmembrane</keyword>
<accession>A0A7M1AY80</accession>
<dbReference type="RefSeq" id="WP_193112656.1">
    <property type="nucleotide sequence ID" value="NZ_CP041165.1"/>
</dbReference>
<proteinExistence type="predicted"/>
<evidence type="ECO:0000313" key="3">
    <source>
        <dbReference type="Proteomes" id="UP000593910"/>
    </source>
</evidence>
<dbReference type="KEGG" id="smax:FJR03_06140"/>
<sequence length="131" mass="14605">MNLSINSEDISQIAIGAFALAVPISFSEEAWRMGETLPVVNLLVVFLLSISFLGTYAYYSVFQGIVSKRYYIFILRIFIAYFIAALVVALVLFSLNKFPLIDEPLIAIKRLILITMPASMGAIVVDSFDKE</sequence>
<reference evidence="2 3" key="1">
    <citation type="submission" date="2019-06" db="EMBL/GenBank/DDBJ databases">
        <title>Sulfurimonas gotlandica sp. nov., a chemoautotrophic and psychrotolerant epsilonproteobacterium isolated from a pelagic redoxcline, and an emended description of the genus Sulfurimonas.</title>
        <authorList>
            <person name="Wang S."/>
            <person name="Jiang L."/>
            <person name="Shao Z."/>
        </authorList>
    </citation>
    <scope>NUCLEOTIDE SEQUENCE [LARGE SCALE GENOMIC DNA]</scope>
    <source>
        <strain evidence="2 3">B2</strain>
    </source>
</reference>
<feature type="transmembrane region" description="Helical" evidence="1">
    <location>
        <begin position="71"/>
        <end position="95"/>
    </location>
</feature>
<evidence type="ECO:0000256" key="1">
    <source>
        <dbReference type="SAM" id="Phobius"/>
    </source>
</evidence>
<keyword evidence="1" id="KW-1133">Transmembrane helix</keyword>
<dbReference type="AlphaFoldDB" id="A0A7M1AY80"/>
<organism evidence="2 3">
    <name type="scientific">Sulfurimonas marina</name>
    <dbReference type="NCBI Taxonomy" id="2590551"/>
    <lineage>
        <taxon>Bacteria</taxon>
        <taxon>Pseudomonadati</taxon>
        <taxon>Campylobacterota</taxon>
        <taxon>Epsilonproteobacteria</taxon>
        <taxon>Campylobacterales</taxon>
        <taxon>Sulfurimonadaceae</taxon>
        <taxon>Sulfurimonas</taxon>
    </lineage>
</organism>
<protein>
    <submittedName>
        <fullName evidence="2">DUF2391 family protein</fullName>
    </submittedName>
</protein>
<keyword evidence="3" id="KW-1185">Reference proteome</keyword>
<dbReference type="Proteomes" id="UP000593910">
    <property type="component" value="Chromosome"/>
</dbReference>
<dbReference type="EMBL" id="CP041165">
    <property type="protein sequence ID" value="QOP41342.1"/>
    <property type="molecule type" value="Genomic_DNA"/>
</dbReference>
<keyword evidence="1" id="KW-0472">Membrane</keyword>
<evidence type="ECO:0000313" key="2">
    <source>
        <dbReference type="EMBL" id="QOP41342.1"/>
    </source>
</evidence>
<feature type="transmembrane region" description="Helical" evidence="1">
    <location>
        <begin position="37"/>
        <end position="59"/>
    </location>
</feature>
<feature type="transmembrane region" description="Helical" evidence="1">
    <location>
        <begin position="107"/>
        <end position="125"/>
    </location>
</feature>
<dbReference type="Pfam" id="PF09622">
    <property type="entry name" value="DUF2391"/>
    <property type="match status" value="1"/>
</dbReference>
<gene>
    <name evidence="2" type="ORF">FJR03_06140</name>
</gene>
<dbReference type="InterPro" id="IPR024464">
    <property type="entry name" value="DUF2391"/>
</dbReference>
<name>A0A7M1AY80_9BACT</name>